<evidence type="ECO:0000256" key="4">
    <source>
        <dbReference type="ARBA" id="ARBA00022786"/>
    </source>
</evidence>
<feature type="active site" description="Glycyl thioester intermediate" evidence="11">
    <location>
        <position position="90"/>
    </location>
</feature>
<dbReference type="PROSITE" id="PS50127">
    <property type="entry name" value="UBC_2"/>
    <property type="match status" value="1"/>
</dbReference>
<dbReference type="Gene3D" id="3.10.110.10">
    <property type="entry name" value="Ubiquitin Conjugating Enzyme"/>
    <property type="match status" value="1"/>
</dbReference>
<proteinExistence type="inferred from homology"/>
<dbReference type="CDD" id="cd23795">
    <property type="entry name" value="UBCc_UBE2G1"/>
    <property type="match status" value="1"/>
</dbReference>
<evidence type="ECO:0000256" key="3">
    <source>
        <dbReference type="ARBA" id="ARBA00022741"/>
    </source>
</evidence>
<dbReference type="PROSITE" id="PS00183">
    <property type="entry name" value="UBC_1"/>
    <property type="match status" value="1"/>
</dbReference>
<evidence type="ECO:0000256" key="10">
    <source>
        <dbReference type="ARBA" id="ARBA00079960"/>
    </source>
</evidence>
<dbReference type="GO" id="GO:0043161">
    <property type="term" value="P:proteasome-mediated ubiquitin-dependent protein catabolic process"/>
    <property type="evidence" value="ECO:0000318"/>
    <property type="project" value="GO_Central"/>
</dbReference>
<dbReference type="InterPro" id="IPR050113">
    <property type="entry name" value="Ub_conjugating_enzyme"/>
</dbReference>
<evidence type="ECO:0000313" key="15">
    <source>
        <dbReference type="Proteomes" id="UP000008144"/>
    </source>
</evidence>
<dbReference type="InParanoid" id="F6TMT5"/>
<keyword evidence="15" id="KW-1185">Reference proteome</keyword>
<comment type="function">
    <text evidence="6">Accepts ubiquitin from the E1 complex and catalyzes its covalent attachment to other proteins. In vitro catalyzes 'Lys-48'-, as well as 'Lys-63'-linked polyubiquitination. May be involved in degradation of muscle-specific proteins. Mediates polyubiquitination of CYP3A4.</text>
</comment>
<gene>
    <name evidence="14" type="primary">LOC100182334</name>
</gene>
<evidence type="ECO:0000313" key="14">
    <source>
        <dbReference type="Ensembl" id="ENSCINP00000017801.3"/>
    </source>
</evidence>
<evidence type="ECO:0000256" key="7">
    <source>
        <dbReference type="ARBA" id="ARBA00073288"/>
    </source>
</evidence>
<accession>A0A1W2WDB3</accession>
<keyword evidence="2" id="KW-0808">Transferase</keyword>
<organism evidence="14 15">
    <name type="scientific">Ciona intestinalis</name>
    <name type="common">Transparent sea squirt</name>
    <name type="synonym">Ascidia intestinalis</name>
    <dbReference type="NCBI Taxonomy" id="7719"/>
    <lineage>
        <taxon>Eukaryota</taxon>
        <taxon>Metazoa</taxon>
        <taxon>Chordata</taxon>
        <taxon>Tunicata</taxon>
        <taxon>Ascidiacea</taxon>
        <taxon>Phlebobranchia</taxon>
        <taxon>Cionidae</taxon>
        <taxon>Ciona</taxon>
    </lineage>
</organism>
<dbReference type="KEGG" id="cin:100182334"/>
<name>F6TMT5_CIOIN</name>
<dbReference type="InterPro" id="IPR016135">
    <property type="entry name" value="UBQ-conjugating_enzyme/RWD"/>
</dbReference>
<evidence type="ECO:0000256" key="1">
    <source>
        <dbReference type="ARBA" id="ARBA00012486"/>
    </source>
</evidence>
<accession>F6TMT5</accession>
<dbReference type="GO" id="GO:0005524">
    <property type="term" value="F:ATP binding"/>
    <property type="evidence" value="ECO:0007669"/>
    <property type="project" value="UniProtKB-UniRule"/>
</dbReference>
<dbReference type="STRING" id="7719.ENSCINP00000017801"/>
<reference evidence="15" key="1">
    <citation type="journal article" date="2002" name="Science">
        <title>The draft genome of Ciona intestinalis: insights into chordate and vertebrate origins.</title>
        <authorList>
            <person name="Dehal P."/>
            <person name="Satou Y."/>
            <person name="Campbell R.K."/>
            <person name="Chapman J."/>
            <person name="Degnan B."/>
            <person name="De Tomaso A."/>
            <person name="Davidson B."/>
            <person name="Di Gregorio A."/>
            <person name="Gelpke M."/>
            <person name="Goodstein D.M."/>
            <person name="Harafuji N."/>
            <person name="Hastings K.E."/>
            <person name="Ho I."/>
            <person name="Hotta K."/>
            <person name="Huang W."/>
            <person name="Kawashima T."/>
            <person name="Lemaire P."/>
            <person name="Martinez D."/>
            <person name="Meinertzhagen I.A."/>
            <person name="Necula S."/>
            <person name="Nonaka M."/>
            <person name="Putnam N."/>
            <person name="Rash S."/>
            <person name="Saiga H."/>
            <person name="Satake M."/>
            <person name="Terry A."/>
            <person name="Yamada L."/>
            <person name="Wang H.G."/>
            <person name="Awazu S."/>
            <person name="Azumi K."/>
            <person name="Boore J."/>
            <person name="Branno M."/>
            <person name="Chin-Bow S."/>
            <person name="DeSantis R."/>
            <person name="Doyle S."/>
            <person name="Francino P."/>
            <person name="Keys D.N."/>
            <person name="Haga S."/>
            <person name="Hayashi H."/>
            <person name="Hino K."/>
            <person name="Imai K.S."/>
            <person name="Inaba K."/>
            <person name="Kano S."/>
            <person name="Kobayashi K."/>
            <person name="Kobayashi M."/>
            <person name="Lee B.I."/>
            <person name="Makabe K.W."/>
            <person name="Manohar C."/>
            <person name="Matassi G."/>
            <person name="Medina M."/>
            <person name="Mochizuki Y."/>
            <person name="Mount S."/>
            <person name="Morishita T."/>
            <person name="Miura S."/>
            <person name="Nakayama A."/>
            <person name="Nishizaka S."/>
            <person name="Nomoto H."/>
            <person name="Ohta F."/>
            <person name="Oishi K."/>
            <person name="Rigoutsos I."/>
            <person name="Sano M."/>
            <person name="Sasaki A."/>
            <person name="Sasakura Y."/>
            <person name="Shoguchi E."/>
            <person name="Shin-i T."/>
            <person name="Spagnuolo A."/>
            <person name="Stainier D."/>
            <person name="Suzuki M.M."/>
            <person name="Tassy O."/>
            <person name="Takatori N."/>
            <person name="Tokuoka M."/>
            <person name="Yagi K."/>
            <person name="Yoshizaki F."/>
            <person name="Wada S."/>
            <person name="Zhang C."/>
            <person name="Hyatt P.D."/>
            <person name="Larimer F."/>
            <person name="Detter C."/>
            <person name="Doggett N."/>
            <person name="Glavina T."/>
            <person name="Hawkins T."/>
            <person name="Richardson P."/>
            <person name="Lucas S."/>
            <person name="Kohara Y."/>
            <person name="Levine M."/>
            <person name="Satoh N."/>
            <person name="Rokhsar D.S."/>
        </authorList>
    </citation>
    <scope>NUCLEOTIDE SEQUENCE [LARGE SCALE GENOMIC DNA]</scope>
</reference>
<dbReference type="OMA" id="EINLFEW"/>
<dbReference type="OrthoDB" id="19692at2759"/>
<evidence type="ECO:0000259" key="13">
    <source>
        <dbReference type="PROSITE" id="PS50127"/>
    </source>
</evidence>
<reference evidence="14" key="4">
    <citation type="submission" date="2025-09" db="UniProtKB">
        <authorList>
            <consortium name="Ensembl"/>
        </authorList>
    </citation>
    <scope>IDENTIFICATION</scope>
</reference>
<reference evidence="14" key="2">
    <citation type="journal article" date="2008" name="Genome Biol.">
        <title>Improved genome assembly and evidence-based global gene model set for the chordate Ciona intestinalis: new insight into intron and operon populations.</title>
        <authorList>
            <person name="Satou Y."/>
            <person name="Mineta K."/>
            <person name="Ogasawara M."/>
            <person name="Sasakura Y."/>
            <person name="Shoguchi E."/>
            <person name="Ueno K."/>
            <person name="Yamada L."/>
            <person name="Matsumoto J."/>
            <person name="Wasserscheid J."/>
            <person name="Dewar K."/>
            <person name="Wiley G.B."/>
            <person name="Macmil S.L."/>
            <person name="Roe B.A."/>
            <person name="Zeller R.W."/>
            <person name="Hastings K.E."/>
            <person name="Lemaire P."/>
            <person name="Lindquist E."/>
            <person name="Endo T."/>
            <person name="Hotta K."/>
            <person name="Inaba K."/>
        </authorList>
    </citation>
    <scope>NUCLEOTIDE SEQUENCE [LARGE SCALE GENOMIC DNA]</scope>
    <source>
        <strain evidence="14">wild type</strain>
    </source>
</reference>
<evidence type="ECO:0000256" key="5">
    <source>
        <dbReference type="ARBA" id="ARBA00022840"/>
    </source>
</evidence>
<dbReference type="InterPro" id="IPR000608">
    <property type="entry name" value="UBC"/>
</dbReference>
<dbReference type="PANTHER" id="PTHR24067">
    <property type="entry name" value="UBIQUITIN-CONJUGATING ENZYME E2"/>
    <property type="match status" value="1"/>
</dbReference>
<reference evidence="14" key="3">
    <citation type="submission" date="2025-08" db="UniProtKB">
        <authorList>
            <consortium name="Ensembl"/>
        </authorList>
    </citation>
    <scope>IDENTIFICATION</scope>
</reference>
<dbReference type="InterPro" id="IPR023313">
    <property type="entry name" value="UBQ-conjugating_AS"/>
</dbReference>
<dbReference type="EMBL" id="EAAA01002473">
    <property type="status" value="NOT_ANNOTATED_CDS"/>
    <property type="molecule type" value="Genomic_DNA"/>
</dbReference>
<dbReference type="FunFam" id="3.10.110.10:FF:000018">
    <property type="entry name" value="Ubiquitin-conjugating enzyme E2 G1"/>
    <property type="match status" value="1"/>
</dbReference>
<dbReference type="SUPFAM" id="SSF54495">
    <property type="entry name" value="UBC-like"/>
    <property type="match status" value="1"/>
</dbReference>
<dbReference type="Pfam" id="PF00179">
    <property type="entry name" value="UQ_con"/>
    <property type="match status" value="1"/>
</dbReference>
<evidence type="ECO:0000256" key="6">
    <source>
        <dbReference type="ARBA" id="ARBA00053162"/>
    </source>
</evidence>
<dbReference type="GO" id="GO:0061631">
    <property type="term" value="F:ubiquitin conjugating enzyme activity"/>
    <property type="evidence" value="ECO:0000318"/>
    <property type="project" value="GO_Central"/>
</dbReference>
<dbReference type="GeneTree" id="ENSGT00940000165298"/>
<dbReference type="GeneID" id="100182334"/>
<dbReference type="SMART" id="SM00212">
    <property type="entry name" value="UBCc"/>
    <property type="match status" value="1"/>
</dbReference>
<keyword evidence="5 12" id="KW-0067">ATP-binding</keyword>
<keyword evidence="3 12" id="KW-0547">Nucleotide-binding</keyword>
<comment type="similarity">
    <text evidence="12">Belongs to the ubiquitin-conjugating enzyme family.</text>
</comment>
<dbReference type="AlphaFoldDB" id="F6TMT5"/>
<dbReference type="FunCoup" id="F6TMT5">
    <property type="interactions" value="343"/>
</dbReference>
<dbReference type="EC" id="2.3.2.23" evidence="1"/>
<dbReference type="Ensembl" id="ENSCINT00000017801.3">
    <property type="protein sequence ID" value="ENSCINP00000017801.3"/>
    <property type="gene ID" value="ENSCING00000008735.3"/>
</dbReference>
<dbReference type="GO" id="GO:0000209">
    <property type="term" value="P:protein polyubiquitination"/>
    <property type="evidence" value="ECO:0000318"/>
    <property type="project" value="GO_Central"/>
</dbReference>
<feature type="domain" description="UBC core" evidence="13">
    <location>
        <begin position="5"/>
        <end position="165"/>
    </location>
</feature>
<evidence type="ECO:0000256" key="11">
    <source>
        <dbReference type="PROSITE-ProRule" id="PRU10133"/>
    </source>
</evidence>
<sequence length="167" mass="18941">MAQSQGALLLKRQLNDLQKKPVEGFSAGLVDDENLFVWEIIVIGPVDTVYEGGFFKAHLSFPQEYPQRPPKLKFISEMWHPNVGKDGLVCISILHEPGEDKFGYERAEERWLPIHTVESIMRSVISMLCDPNAGSPANVDAAKQYRENFPAFKKEVTRLVRLTQEAL</sequence>
<evidence type="ECO:0000256" key="2">
    <source>
        <dbReference type="ARBA" id="ARBA00022679"/>
    </source>
</evidence>
<dbReference type="RefSeq" id="XP_002125400.1">
    <property type="nucleotide sequence ID" value="XM_002125364.4"/>
</dbReference>
<evidence type="ECO:0000256" key="12">
    <source>
        <dbReference type="RuleBase" id="RU362109"/>
    </source>
</evidence>
<dbReference type="Proteomes" id="UP000008144">
    <property type="component" value="Chromosome 7"/>
</dbReference>
<keyword evidence="4 12" id="KW-0833">Ubl conjugation pathway</keyword>
<evidence type="ECO:0000256" key="8">
    <source>
        <dbReference type="ARBA" id="ARBA00076339"/>
    </source>
</evidence>
<dbReference type="HOGENOM" id="CLU_030988_10_1_1"/>
<protein>
    <recommendedName>
        <fullName evidence="7">Ubiquitin-conjugating enzyme E2 G1</fullName>
        <ecNumber evidence="1">2.3.2.23</ecNumber>
    </recommendedName>
    <alternativeName>
        <fullName evidence="10">E2 ubiquitin-conjugating enzyme G1</fullName>
    </alternativeName>
    <alternativeName>
        <fullName evidence="8">Ubiquitin carrier protein G1</fullName>
    </alternativeName>
    <alternativeName>
        <fullName evidence="9">Ubiquitin-protein ligase G1</fullName>
    </alternativeName>
</protein>
<evidence type="ECO:0000256" key="9">
    <source>
        <dbReference type="ARBA" id="ARBA00079259"/>
    </source>
</evidence>